<dbReference type="Pfam" id="PF22461">
    <property type="entry name" value="SLBB_2"/>
    <property type="match status" value="1"/>
</dbReference>
<keyword evidence="10" id="KW-0626">Porin</keyword>
<dbReference type="InterPro" id="IPR054765">
    <property type="entry name" value="SLBB_dom"/>
</dbReference>
<evidence type="ECO:0000256" key="6">
    <source>
        <dbReference type="ARBA" id="ARBA00022692"/>
    </source>
</evidence>
<evidence type="ECO:0000256" key="14">
    <source>
        <dbReference type="ARBA" id="ARBA00023288"/>
    </source>
</evidence>
<keyword evidence="8" id="KW-0625">Polysaccharide transport</keyword>
<evidence type="ECO:0000259" key="17">
    <source>
        <dbReference type="Pfam" id="PF10531"/>
    </source>
</evidence>
<sequence>MKRFLILIVFLLVLCGVVPSSFAGEYFVGNGDVLAINVYENEDLSTTVRVTADNTIRVPLIGEVSVKGLSVSQVSKKLEDLFADGYLINPQVDVFIKEYRSKKATILGQIRNPGLFELQGEITLLEFISTAGGILIDAGNTATIKRKKPKDNQEDSIIIDLERLIKEGDTSLNLPIRDGDSVYIAKADIFYVSGEVKKPDSYKLDSDMSVIKAITKAGGFSKIASKGKVRIIRLINNKKQVLENVNMDEPVMPDDVIVVPESFF</sequence>
<evidence type="ECO:0000256" key="3">
    <source>
        <dbReference type="ARBA" id="ARBA00022448"/>
    </source>
</evidence>
<keyword evidence="20" id="KW-1185">Reference proteome</keyword>
<evidence type="ECO:0000256" key="7">
    <source>
        <dbReference type="ARBA" id="ARBA00022729"/>
    </source>
</evidence>
<dbReference type="InterPro" id="IPR019554">
    <property type="entry name" value="Soluble_ligand-bd"/>
</dbReference>
<dbReference type="RefSeq" id="WP_015904414.1">
    <property type="nucleotide sequence ID" value="NC_012108.1"/>
</dbReference>
<organism evidence="19 20">
    <name type="scientific">Desulforapulum autotrophicum (strain ATCC 43914 / DSM 3382 / VKM B-1955 / HRM2)</name>
    <name type="common">Desulfobacterium autotrophicum</name>
    <dbReference type="NCBI Taxonomy" id="177437"/>
    <lineage>
        <taxon>Bacteria</taxon>
        <taxon>Pseudomonadati</taxon>
        <taxon>Thermodesulfobacteriota</taxon>
        <taxon>Desulfobacteria</taxon>
        <taxon>Desulfobacterales</taxon>
        <taxon>Desulfobacteraceae</taxon>
        <taxon>Desulforapulum</taxon>
    </lineage>
</organism>
<proteinExistence type="inferred from homology"/>
<evidence type="ECO:0000256" key="1">
    <source>
        <dbReference type="ARBA" id="ARBA00004571"/>
    </source>
</evidence>
<keyword evidence="3" id="KW-0813">Transport</keyword>
<dbReference type="PANTHER" id="PTHR33619:SF3">
    <property type="entry name" value="POLYSACCHARIDE EXPORT PROTEIN GFCE-RELATED"/>
    <property type="match status" value="1"/>
</dbReference>
<dbReference type="HOGENOM" id="CLU_038343_0_3_7"/>
<dbReference type="AlphaFoldDB" id="C0QH01"/>
<evidence type="ECO:0000256" key="15">
    <source>
        <dbReference type="SAM" id="SignalP"/>
    </source>
</evidence>
<dbReference type="eggNOG" id="COG1596">
    <property type="taxonomic scope" value="Bacteria"/>
</dbReference>
<dbReference type="InterPro" id="IPR003715">
    <property type="entry name" value="Poly_export_N"/>
</dbReference>
<keyword evidence="11" id="KW-0472">Membrane</keyword>
<dbReference type="GO" id="GO:0015159">
    <property type="term" value="F:polysaccharide transmembrane transporter activity"/>
    <property type="evidence" value="ECO:0007669"/>
    <property type="project" value="InterPro"/>
</dbReference>
<evidence type="ECO:0000313" key="19">
    <source>
        <dbReference type="EMBL" id="ACN15650.1"/>
    </source>
</evidence>
<feature type="domain" description="SLBB" evidence="18">
    <location>
        <begin position="102"/>
        <end position="184"/>
    </location>
</feature>
<evidence type="ECO:0000256" key="10">
    <source>
        <dbReference type="ARBA" id="ARBA00023114"/>
    </source>
</evidence>
<evidence type="ECO:0000256" key="5">
    <source>
        <dbReference type="ARBA" id="ARBA00022597"/>
    </source>
</evidence>
<gene>
    <name evidence="19" type="primary">gumA</name>
    <name evidence="19" type="ordered locus">HRM2_25560</name>
</gene>
<dbReference type="GO" id="GO:0009279">
    <property type="term" value="C:cell outer membrane"/>
    <property type="evidence" value="ECO:0007669"/>
    <property type="project" value="UniProtKB-SubCell"/>
</dbReference>
<dbReference type="OrthoDB" id="193635at2"/>
<evidence type="ECO:0000256" key="4">
    <source>
        <dbReference type="ARBA" id="ARBA00022452"/>
    </source>
</evidence>
<feature type="signal peptide" evidence="15">
    <location>
        <begin position="1"/>
        <end position="23"/>
    </location>
</feature>
<keyword evidence="6" id="KW-0812">Transmembrane</keyword>
<evidence type="ECO:0000256" key="2">
    <source>
        <dbReference type="ARBA" id="ARBA00009450"/>
    </source>
</evidence>
<evidence type="ECO:0000256" key="9">
    <source>
        <dbReference type="ARBA" id="ARBA00023065"/>
    </source>
</evidence>
<keyword evidence="4" id="KW-1134">Transmembrane beta strand</keyword>
<feature type="domain" description="Soluble ligand binding" evidence="17">
    <location>
        <begin position="189"/>
        <end position="236"/>
    </location>
</feature>
<dbReference type="EMBL" id="CP001087">
    <property type="protein sequence ID" value="ACN15650.1"/>
    <property type="molecule type" value="Genomic_DNA"/>
</dbReference>
<evidence type="ECO:0000313" key="20">
    <source>
        <dbReference type="Proteomes" id="UP000000442"/>
    </source>
</evidence>
<dbReference type="KEGG" id="dat:HRM2_25560"/>
<evidence type="ECO:0000259" key="16">
    <source>
        <dbReference type="Pfam" id="PF02563"/>
    </source>
</evidence>
<keyword evidence="5" id="KW-0762">Sugar transport</keyword>
<dbReference type="Gene3D" id="3.10.560.10">
    <property type="entry name" value="Outer membrane lipoprotein wza domain like"/>
    <property type="match status" value="2"/>
</dbReference>
<feature type="domain" description="Polysaccharide export protein N-terminal" evidence="16">
    <location>
        <begin position="24"/>
        <end position="96"/>
    </location>
</feature>
<keyword evidence="9" id="KW-0406">Ion transport</keyword>
<evidence type="ECO:0000256" key="13">
    <source>
        <dbReference type="ARBA" id="ARBA00023237"/>
    </source>
</evidence>
<dbReference type="GO" id="GO:0046930">
    <property type="term" value="C:pore complex"/>
    <property type="evidence" value="ECO:0007669"/>
    <property type="project" value="UniProtKB-KW"/>
</dbReference>
<dbReference type="Pfam" id="PF02563">
    <property type="entry name" value="Poly_export"/>
    <property type="match status" value="1"/>
</dbReference>
<evidence type="ECO:0000256" key="12">
    <source>
        <dbReference type="ARBA" id="ARBA00023139"/>
    </source>
</evidence>
<evidence type="ECO:0000256" key="11">
    <source>
        <dbReference type="ARBA" id="ARBA00023136"/>
    </source>
</evidence>
<evidence type="ECO:0000259" key="18">
    <source>
        <dbReference type="Pfam" id="PF22461"/>
    </source>
</evidence>
<keyword evidence="7 15" id="KW-0732">Signal</keyword>
<feature type="chain" id="PRO_5002902159" evidence="15">
    <location>
        <begin position="24"/>
        <end position="264"/>
    </location>
</feature>
<dbReference type="Proteomes" id="UP000000442">
    <property type="component" value="Chromosome"/>
</dbReference>
<name>C0QH01_DESAH</name>
<dbReference type="InterPro" id="IPR049712">
    <property type="entry name" value="Poly_export"/>
</dbReference>
<keyword evidence="14" id="KW-0449">Lipoprotein</keyword>
<dbReference type="PANTHER" id="PTHR33619">
    <property type="entry name" value="POLYSACCHARIDE EXPORT PROTEIN GFCE-RELATED"/>
    <property type="match status" value="1"/>
</dbReference>
<dbReference type="GO" id="GO:0006811">
    <property type="term" value="P:monoatomic ion transport"/>
    <property type="evidence" value="ECO:0007669"/>
    <property type="project" value="UniProtKB-KW"/>
</dbReference>
<protein>
    <submittedName>
        <fullName evidence="19">GumA</fullName>
    </submittedName>
</protein>
<keyword evidence="12" id="KW-0564">Palmitate</keyword>
<dbReference type="GO" id="GO:0015288">
    <property type="term" value="F:porin activity"/>
    <property type="evidence" value="ECO:0007669"/>
    <property type="project" value="UniProtKB-KW"/>
</dbReference>
<dbReference type="Pfam" id="PF10531">
    <property type="entry name" value="SLBB"/>
    <property type="match status" value="1"/>
</dbReference>
<reference evidence="19 20" key="1">
    <citation type="journal article" date="2009" name="Environ. Microbiol.">
        <title>Genome sequence of Desulfobacterium autotrophicum HRM2, a marine sulfate reducer oxidizing organic carbon completely to carbon dioxide.</title>
        <authorList>
            <person name="Strittmatter A.W."/>
            <person name="Liesegang H."/>
            <person name="Rabus R."/>
            <person name="Decker I."/>
            <person name="Amann J."/>
            <person name="Andres S."/>
            <person name="Henne A."/>
            <person name="Fricke W.F."/>
            <person name="Martinez-Arias R."/>
            <person name="Bartels D."/>
            <person name="Goesmann A."/>
            <person name="Krause L."/>
            <person name="Puehler A."/>
            <person name="Klenk H.P."/>
            <person name="Richter M."/>
            <person name="Schuler M."/>
            <person name="Gloeckner F.O."/>
            <person name="Meyerdierks A."/>
            <person name="Gottschalk G."/>
            <person name="Amann R."/>
        </authorList>
    </citation>
    <scope>NUCLEOTIDE SEQUENCE [LARGE SCALE GENOMIC DNA]</scope>
    <source>
        <strain evidence="20">ATCC 43914 / DSM 3382 / HRM2</strain>
    </source>
</reference>
<comment type="similarity">
    <text evidence="2">Belongs to the BexD/CtrA/VexA family.</text>
</comment>
<accession>C0QH01</accession>
<evidence type="ECO:0000256" key="8">
    <source>
        <dbReference type="ARBA" id="ARBA00023047"/>
    </source>
</evidence>
<comment type="subcellular location">
    <subcellularLocation>
        <location evidence="1">Cell outer membrane</location>
        <topology evidence="1">Multi-pass membrane protein</topology>
    </subcellularLocation>
</comment>
<dbReference type="STRING" id="177437.HRM2_25560"/>
<keyword evidence="13" id="KW-0998">Cell outer membrane</keyword>